<keyword evidence="2 6" id="KW-0963">Cytoplasm</keyword>
<dbReference type="SUPFAM" id="SSF75625">
    <property type="entry name" value="YebC-like"/>
    <property type="match status" value="1"/>
</dbReference>
<reference evidence="9" key="2">
    <citation type="submission" date="2021-04" db="EMBL/GenBank/DDBJ databases">
        <authorList>
            <person name="Gilroy R."/>
        </authorList>
    </citation>
    <scope>NUCLEOTIDE SEQUENCE</scope>
    <source>
        <strain evidence="9">378</strain>
    </source>
</reference>
<dbReference type="GO" id="GO:0003677">
    <property type="term" value="F:DNA binding"/>
    <property type="evidence" value="ECO:0007669"/>
    <property type="project" value="UniProtKB-UniRule"/>
</dbReference>
<comment type="caution">
    <text evidence="9">The sequence shown here is derived from an EMBL/GenBank/DDBJ whole genome shotgun (WGS) entry which is preliminary data.</text>
</comment>
<reference evidence="9" key="1">
    <citation type="journal article" date="2021" name="PeerJ">
        <title>Extensive microbial diversity within the chicken gut microbiome revealed by metagenomics and culture.</title>
        <authorList>
            <person name="Gilroy R."/>
            <person name="Ravi A."/>
            <person name="Getino M."/>
            <person name="Pursley I."/>
            <person name="Horton D.L."/>
            <person name="Alikhan N.F."/>
            <person name="Baker D."/>
            <person name="Gharbi K."/>
            <person name="Hall N."/>
            <person name="Watson M."/>
            <person name="Adriaenssens E.M."/>
            <person name="Foster-Nyarko E."/>
            <person name="Jarju S."/>
            <person name="Secka A."/>
            <person name="Antonio M."/>
            <person name="Oren A."/>
            <person name="Chaudhuri R.R."/>
            <person name="La Ragione R."/>
            <person name="Hildebrand F."/>
            <person name="Pallen M.J."/>
        </authorList>
    </citation>
    <scope>NUCLEOTIDE SEQUENCE</scope>
    <source>
        <strain evidence="9">378</strain>
    </source>
</reference>
<comment type="subcellular location">
    <subcellularLocation>
        <location evidence="6">Cytoplasm</location>
    </subcellularLocation>
</comment>
<evidence type="ECO:0000256" key="1">
    <source>
        <dbReference type="ARBA" id="ARBA00008724"/>
    </source>
</evidence>
<protein>
    <recommendedName>
        <fullName evidence="6">Probable transcriptional regulatory protein H9847_00275</fullName>
    </recommendedName>
</protein>
<dbReference type="NCBIfam" id="NF001030">
    <property type="entry name" value="PRK00110.1"/>
    <property type="match status" value="1"/>
</dbReference>
<dbReference type="InterPro" id="IPR026564">
    <property type="entry name" value="Transcrip_reg_TACO1-like_dom3"/>
</dbReference>
<dbReference type="InterPro" id="IPR049083">
    <property type="entry name" value="TACO1_YebC_N"/>
</dbReference>
<comment type="similarity">
    <text evidence="1 6">Belongs to the TACO1 family.</text>
</comment>
<evidence type="ECO:0000259" key="8">
    <source>
        <dbReference type="Pfam" id="PF20772"/>
    </source>
</evidence>
<evidence type="ECO:0000256" key="4">
    <source>
        <dbReference type="ARBA" id="ARBA00023125"/>
    </source>
</evidence>
<dbReference type="PANTHER" id="PTHR12532">
    <property type="entry name" value="TRANSLATIONAL ACTIVATOR OF CYTOCHROME C OXIDASE 1"/>
    <property type="match status" value="1"/>
</dbReference>
<evidence type="ECO:0000256" key="6">
    <source>
        <dbReference type="HAMAP-Rule" id="MF_00693"/>
    </source>
</evidence>
<evidence type="ECO:0000259" key="7">
    <source>
        <dbReference type="Pfam" id="PF01709"/>
    </source>
</evidence>
<keyword evidence="4 6" id="KW-0238">DNA-binding</keyword>
<feature type="domain" description="TACO1/YebC-like second and third" evidence="7">
    <location>
        <begin position="82"/>
        <end position="243"/>
    </location>
</feature>
<evidence type="ECO:0000256" key="2">
    <source>
        <dbReference type="ARBA" id="ARBA00022490"/>
    </source>
</evidence>
<name>A0A948TDX0_9GAMM</name>
<dbReference type="InterPro" id="IPR048300">
    <property type="entry name" value="TACO1_YebC-like_2nd/3rd_dom"/>
</dbReference>
<dbReference type="HAMAP" id="MF_00693">
    <property type="entry name" value="Transcrip_reg_TACO1"/>
    <property type="match status" value="1"/>
</dbReference>
<dbReference type="NCBIfam" id="NF009044">
    <property type="entry name" value="PRK12378.1"/>
    <property type="match status" value="1"/>
</dbReference>
<dbReference type="NCBIfam" id="TIGR01033">
    <property type="entry name" value="YebC/PmpR family DNA-binding transcriptional regulator"/>
    <property type="match status" value="1"/>
</dbReference>
<dbReference type="EMBL" id="JAHLFE010000006">
    <property type="protein sequence ID" value="MBU3843300.1"/>
    <property type="molecule type" value="Genomic_DNA"/>
</dbReference>
<accession>A0A948TDX0</accession>
<feature type="domain" description="TACO1/YebC-like N-terminal" evidence="8">
    <location>
        <begin position="5"/>
        <end position="75"/>
    </location>
</feature>
<dbReference type="InterPro" id="IPR002876">
    <property type="entry name" value="Transcrip_reg_TACO1-like"/>
</dbReference>
<dbReference type="Pfam" id="PF20772">
    <property type="entry name" value="TACO1_YebC_N"/>
    <property type="match status" value="1"/>
</dbReference>
<dbReference type="Gene3D" id="1.10.10.200">
    <property type="match status" value="1"/>
</dbReference>
<organism evidence="9 10">
    <name type="scientific">Candidatus Anaerobiospirillum pullicola</name>
    <dbReference type="NCBI Taxonomy" id="2838451"/>
    <lineage>
        <taxon>Bacteria</taxon>
        <taxon>Pseudomonadati</taxon>
        <taxon>Pseudomonadota</taxon>
        <taxon>Gammaproteobacteria</taxon>
        <taxon>Aeromonadales</taxon>
        <taxon>Succinivibrionaceae</taxon>
        <taxon>Anaerobiospirillum</taxon>
    </lineage>
</organism>
<dbReference type="InterPro" id="IPR017856">
    <property type="entry name" value="Integrase-like_N"/>
</dbReference>
<gene>
    <name evidence="9" type="ORF">H9847_00275</name>
</gene>
<dbReference type="Gene3D" id="3.30.70.980">
    <property type="match status" value="2"/>
</dbReference>
<sequence>MSGHSKWANIRFRKAAQDAKRGKIFTKLIREITTAARLGGGDESSNPRLRSAVISALAQNMTRDTIKRAIERGVGGGEGADLESITYEGYGAGGVAVMVECMTDNRNRTASDVRHGFSKFGGNLGTNGSVAYLFTKKGVINFVPDDDGKMPIDEETAMDIGLEAGADDVVVNDDGSVDIYTTPEAFADVVDAFNAKGFTPSNAQVTMTASTETALDADAAVKFMRMIDYLEDLDDVQEVYHNANIPDDVELD</sequence>
<dbReference type="InterPro" id="IPR029072">
    <property type="entry name" value="YebC-like"/>
</dbReference>
<proteinExistence type="inferred from homology"/>
<evidence type="ECO:0000313" key="10">
    <source>
        <dbReference type="Proteomes" id="UP000733611"/>
    </source>
</evidence>
<dbReference type="GO" id="GO:0005829">
    <property type="term" value="C:cytosol"/>
    <property type="evidence" value="ECO:0007669"/>
    <property type="project" value="TreeGrafter"/>
</dbReference>
<dbReference type="FunFam" id="1.10.10.200:FF:000001">
    <property type="entry name" value="Probable transcriptional regulatory protein YebC"/>
    <property type="match status" value="1"/>
</dbReference>
<evidence type="ECO:0000313" key="9">
    <source>
        <dbReference type="EMBL" id="MBU3843300.1"/>
    </source>
</evidence>
<dbReference type="FunFam" id="3.30.70.980:FF:000002">
    <property type="entry name" value="Probable transcriptional regulatory protein YebC"/>
    <property type="match status" value="1"/>
</dbReference>
<evidence type="ECO:0000256" key="3">
    <source>
        <dbReference type="ARBA" id="ARBA00023015"/>
    </source>
</evidence>
<dbReference type="GO" id="GO:0006355">
    <property type="term" value="P:regulation of DNA-templated transcription"/>
    <property type="evidence" value="ECO:0007669"/>
    <property type="project" value="UniProtKB-UniRule"/>
</dbReference>
<dbReference type="PANTHER" id="PTHR12532:SF6">
    <property type="entry name" value="TRANSCRIPTIONAL REGULATORY PROTEIN YEBC-RELATED"/>
    <property type="match status" value="1"/>
</dbReference>
<evidence type="ECO:0000256" key="5">
    <source>
        <dbReference type="ARBA" id="ARBA00023163"/>
    </source>
</evidence>
<dbReference type="AlphaFoldDB" id="A0A948TDX0"/>
<dbReference type="Pfam" id="PF01709">
    <property type="entry name" value="Transcrip_reg"/>
    <property type="match status" value="1"/>
</dbReference>
<keyword evidence="3 6" id="KW-0805">Transcription regulation</keyword>
<keyword evidence="5 6" id="KW-0804">Transcription</keyword>
<dbReference type="Proteomes" id="UP000733611">
    <property type="component" value="Unassembled WGS sequence"/>
</dbReference>